<dbReference type="Pfam" id="PF02311">
    <property type="entry name" value="AraC_binding"/>
    <property type="match status" value="1"/>
</dbReference>
<keyword evidence="6" id="KW-1185">Reference proteome</keyword>
<dbReference type="PROSITE" id="PS00041">
    <property type="entry name" value="HTH_ARAC_FAMILY_1"/>
    <property type="match status" value="1"/>
</dbReference>
<dbReference type="GO" id="GO:0003700">
    <property type="term" value="F:DNA-binding transcription factor activity"/>
    <property type="evidence" value="ECO:0007669"/>
    <property type="project" value="InterPro"/>
</dbReference>
<dbReference type="InterPro" id="IPR020449">
    <property type="entry name" value="Tscrpt_reg_AraC-type_HTH"/>
</dbReference>
<evidence type="ECO:0000256" key="3">
    <source>
        <dbReference type="ARBA" id="ARBA00023163"/>
    </source>
</evidence>
<dbReference type="Proteomes" id="UP000051412">
    <property type="component" value="Unassembled WGS sequence"/>
</dbReference>
<dbReference type="InterPro" id="IPR018062">
    <property type="entry name" value="HTH_AraC-typ_CS"/>
</dbReference>
<dbReference type="InterPro" id="IPR037923">
    <property type="entry name" value="HTH-like"/>
</dbReference>
<dbReference type="STRING" id="1423782.FD32_GL000490"/>
<keyword evidence="2" id="KW-0238">DNA-binding</keyword>
<reference evidence="5 6" key="1">
    <citation type="journal article" date="2015" name="Genome Announc.">
        <title>Expanding the biotechnology potential of lactobacilli through comparative genomics of 213 strains and associated genera.</title>
        <authorList>
            <person name="Sun Z."/>
            <person name="Harris H.M."/>
            <person name="McCann A."/>
            <person name="Guo C."/>
            <person name="Argimon S."/>
            <person name="Zhang W."/>
            <person name="Yang X."/>
            <person name="Jeffery I.B."/>
            <person name="Cooney J.C."/>
            <person name="Kagawa T.F."/>
            <person name="Liu W."/>
            <person name="Song Y."/>
            <person name="Salvetti E."/>
            <person name="Wrobel A."/>
            <person name="Rasinkangas P."/>
            <person name="Parkhill J."/>
            <person name="Rea M.C."/>
            <person name="O'Sullivan O."/>
            <person name="Ritari J."/>
            <person name="Douillard F.P."/>
            <person name="Paul Ross R."/>
            <person name="Yang R."/>
            <person name="Briner A.E."/>
            <person name="Felis G.E."/>
            <person name="de Vos W.M."/>
            <person name="Barrangou R."/>
            <person name="Klaenhammer T.R."/>
            <person name="Caufield P.W."/>
            <person name="Cui Y."/>
            <person name="Zhang H."/>
            <person name="O'Toole P.W."/>
        </authorList>
    </citation>
    <scope>NUCLEOTIDE SEQUENCE [LARGE SCALE GENOMIC DNA]</scope>
    <source>
        <strain evidence="5 6">DSM 6035</strain>
    </source>
</reference>
<dbReference type="PROSITE" id="PS01124">
    <property type="entry name" value="HTH_ARAC_FAMILY_2"/>
    <property type="match status" value="1"/>
</dbReference>
<feature type="domain" description="HTH araC/xylS-type" evidence="4">
    <location>
        <begin position="186"/>
        <end position="285"/>
    </location>
</feature>
<dbReference type="SMART" id="SM00342">
    <property type="entry name" value="HTH_ARAC"/>
    <property type="match status" value="1"/>
</dbReference>
<dbReference type="PRINTS" id="PR00032">
    <property type="entry name" value="HTHARAC"/>
</dbReference>
<dbReference type="InterPro" id="IPR009057">
    <property type="entry name" value="Homeodomain-like_sf"/>
</dbReference>
<dbReference type="InterPro" id="IPR018060">
    <property type="entry name" value="HTH_AraC"/>
</dbReference>
<proteinExistence type="predicted"/>
<dbReference type="CDD" id="cd06986">
    <property type="entry name" value="cupin_MmsR-like_N"/>
    <property type="match status" value="1"/>
</dbReference>
<keyword evidence="1" id="KW-0805">Transcription regulation</keyword>
<accession>A0A0R1X810</accession>
<dbReference type="PATRIC" id="fig|1423782.4.peg.503"/>
<dbReference type="SUPFAM" id="SSF46689">
    <property type="entry name" value="Homeodomain-like"/>
    <property type="match status" value="1"/>
</dbReference>
<dbReference type="AlphaFoldDB" id="A0A0R1X810"/>
<dbReference type="PANTHER" id="PTHR43280">
    <property type="entry name" value="ARAC-FAMILY TRANSCRIPTIONAL REGULATOR"/>
    <property type="match status" value="1"/>
</dbReference>
<dbReference type="InterPro" id="IPR003313">
    <property type="entry name" value="AraC-bd"/>
</dbReference>
<keyword evidence="3" id="KW-0804">Transcription</keyword>
<dbReference type="GO" id="GO:0043565">
    <property type="term" value="F:sequence-specific DNA binding"/>
    <property type="evidence" value="ECO:0007669"/>
    <property type="project" value="InterPro"/>
</dbReference>
<dbReference type="Gene3D" id="2.60.120.280">
    <property type="entry name" value="Regulatory protein AraC"/>
    <property type="match status" value="1"/>
</dbReference>
<comment type="caution">
    <text evidence="5">The sequence shown here is derived from an EMBL/GenBank/DDBJ whole genome shotgun (WGS) entry which is preliminary data.</text>
</comment>
<gene>
    <name evidence="5" type="ORF">FD32_GL000490</name>
</gene>
<evidence type="ECO:0000313" key="6">
    <source>
        <dbReference type="Proteomes" id="UP000051412"/>
    </source>
</evidence>
<name>A0A0R1X810_9LACO</name>
<dbReference type="Pfam" id="PF12833">
    <property type="entry name" value="HTH_18"/>
    <property type="match status" value="1"/>
</dbReference>
<dbReference type="Gene3D" id="1.10.10.60">
    <property type="entry name" value="Homeodomain-like"/>
    <property type="match status" value="2"/>
</dbReference>
<dbReference type="SUPFAM" id="SSF51215">
    <property type="entry name" value="Regulatory protein AraC"/>
    <property type="match status" value="1"/>
</dbReference>
<protein>
    <submittedName>
        <fullName evidence="5">AraC family transcriptional regulator</fullName>
    </submittedName>
</protein>
<evidence type="ECO:0000256" key="2">
    <source>
        <dbReference type="ARBA" id="ARBA00023125"/>
    </source>
</evidence>
<dbReference type="PANTHER" id="PTHR43280:SF30">
    <property type="entry name" value="MMSAB OPERON REGULATORY PROTEIN"/>
    <property type="match status" value="1"/>
</dbReference>
<dbReference type="EMBL" id="AZGM01000088">
    <property type="protein sequence ID" value="KRM26296.1"/>
    <property type="molecule type" value="Genomic_DNA"/>
</dbReference>
<evidence type="ECO:0000256" key="1">
    <source>
        <dbReference type="ARBA" id="ARBA00023015"/>
    </source>
</evidence>
<evidence type="ECO:0000259" key="4">
    <source>
        <dbReference type="PROSITE" id="PS01124"/>
    </source>
</evidence>
<organism evidence="5 6">
    <name type="scientific">Limosilactobacillus panis DSM 6035</name>
    <dbReference type="NCBI Taxonomy" id="1423782"/>
    <lineage>
        <taxon>Bacteria</taxon>
        <taxon>Bacillati</taxon>
        <taxon>Bacillota</taxon>
        <taxon>Bacilli</taxon>
        <taxon>Lactobacillales</taxon>
        <taxon>Lactobacillaceae</taxon>
        <taxon>Limosilactobacillus</taxon>
    </lineage>
</organism>
<evidence type="ECO:0000313" key="5">
    <source>
        <dbReference type="EMBL" id="KRM26296.1"/>
    </source>
</evidence>
<sequence length="287" mass="33189">MNKSTWKEEKKMDGEYKSLTGKSFESNILFIGQDNCRPNYFYRGNNVRDNYVIHYVMDGQGTFSSANHPAVTLKKGDVFLLPKGVPCFYQADGQHPWKYFWIGLSGTKIKTMLAGSALFTKRYLRQVQGSHFYDSLSCLFAALKKKSSLANDILVETLTYQMFYHLVTEYPGQAPKAGSKAHDHLKLATYYLQKNFTKQSCTVEDLCHHLNISRSYLYTIFKKDLNISAQSYLTHLRMEEACQLLRSTDQTVQEVAHQVGYRDEFTFSKAFKRYSGFSPSVYRRNLY</sequence>